<protein>
    <recommendedName>
        <fullName evidence="1">non-specific serine/threonine protein kinase</fullName>
        <ecNumber evidence="1">2.7.11.1</ecNumber>
    </recommendedName>
</protein>
<dbReference type="EMBL" id="JPMI01000291">
    <property type="protein sequence ID" value="KFA88492.1"/>
    <property type="molecule type" value="Genomic_DNA"/>
</dbReference>
<dbReference type="InterPro" id="IPR050660">
    <property type="entry name" value="NEK_Ser/Thr_kinase"/>
</dbReference>
<evidence type="ECO:0000313" key="13">
    <source>
        <dbReference type="Proteomes" id="UP000028547"/>
    </source>
</evidence>
<evidence type="ECO:0000256" key="3">
    <source>
        <dbReference type="ARBA" id="ARBA00022679"/>
    </source>
</evidence>
<dbReference type="GO" id="GO:0005524">
    <property type="term" value="F:ATP binding"/>
    <property type="evidence" value="ECO:0007669"/>
    <property type="project" value="UniProtKB-KW"/>
</dbReference>
<feature type="transmembrane region" description="Helical" evidence="10">
    <location>
        <begin position="271"/>
        <end position="290"/>
    </location>
</feature>
<feature type="domain" description="Protein kinase" evidence="11">
    <location>
        <begin position="1"/>
        <end position="231"/>
    </location>
</feature>
<feature type="compositionally biased region" description="Basic residues" evidence="9">
    <location>
        <begin position="240"/>
        <end position="250"/>
    </location>
</feature>
<dbReference type="PANTHER" id="PTHR43671">
    <property type="entry name" value="SERINE/THREONINE-PROTEIN KINASE NEK"/>
    <property type="match status" value="1"/>
</dbReference>
<gene>
    <name evidence="12" type="ORF">Q664_41515</name>
</gene>
<keyword evidence="10" id="KW-1133">Transmembrane helix</keyword>
<keyword evidence="5" id="KW-0418">Kinase</keyword>
<dbReference type="PANTHER" id="PTHR43671:SF98">
    <property type="entry name" value="SERINE_THREONINE-PROTEIN KINASE NEK11"/>
    <property type="match status" value="1"/>
</dbReference>
<dbReference type="Gene3D" id="1.10.510.10">
    <property type="entry name" value="Transferase(Phosphotransferase) domain 1"/>
    <property type="match status" value="1"/>
</dbReference>
<evidence type="ECO:0000256" key="1">
    <source>
        <dbReference type="ARBA" id="ARBA00012513"/>
    </source>
</evidence>
<dbReference type="InterPro" id="IPR011009">
    <property type="entry name" value="Kinase-like_dom_sf"/>
</dbReference>
<accession>A0A084SJ57</accession>
<evidence type="ECO:0000256" key="4">
    <source>
        <dbReference type="ARBA" id="ARBA00022741"/>
    </source>
</evidence>
<keyword evidence="10" id="KW-0472">Membrane</keyword>
<evidence type="ECO:0000259" key="11">
    <source>
        <dbReference type="PROSITE" id="PS50011"/>
    </source>
</evidence>
<evidence type="ECO:0000256" key="8">
    <source>
        <dbReference type="ARBA" id="ARBA00048679"/>
    </source>
</evidence>
<evidence type="ECO:0000256" key="2">
    <source>
        <dbReference type="ARBA" id="ARBA00022527"/>
    </source>
</evidence>
<keyword evidence="3" id="KW-0808">Transferase</keyword>
<comment type="catalytic activity">
    <reaction evidence="7">
        <text>L-threonyl-[protein] + ATP = O-phospho-L-threonyl-[protein] + ADP + H(+)</text>
        <dbReference type="Rhea" id="RHEA:46608"/>
        <dbReference type="Rhea" id="RHEA-COMP:11060"/>
        <dbReference type="Rhea" id="RHEA-COMP:11605"/>
        <dbReference type="ChEBI" id="CHEBI:15378"/>
        <dbReference type="ChEBI" id="CHEBI:30013"/>
        <dbReference type="ChEBI" id="CHEBI:30616"/>
        <dbReference type="ChEBI" id="CHEBI:61977"/>
        <dbReference type="ChEBI" id="CHEBI:456216"/>
        <dbReference type="EC" id="2.7.11.1"/>
    </reaction>
</comment>
<feature type="region of interest" description="Disordered" evidence="9">
    <location>
        <begin position="237"/>
        <end position="269"/>
    </location>
</feature>
<feature type="compositionally biased region" description="Pro residues" evidence="9">
    <location>
        <begin position="254"/>
        <end position="264"/>
    </location>
</feature>
<name>A0A084SJ57_9BACT</name>
<dbReference type="InterPro" id="IPR000719">
    <property type="entry name" value="Prot_kinase_dom"/>
</dbReference>
<keyword evidence="6" id="KW-0067">ATP-binding</keyword>
<organism evidence="12 13">
    <name type="scientific">Archangium violaceum Cb vi76</name>
    <dbReference type="NCBI Taxonomy" id="1406225"/>
    <lineage>
        <taxon>Bacteria</taxon>
        <taxon>Pseudomonadati</taxon>
        <taxon>Myxococcota</taxon>
        <taxon>Myxococcia</taxon>
        <taxon>Myxococcales</taxon>
        <taxon>Cystobacterineae</taxon>
        <taxon>Archangiaceae</taxon>
        <taxon>Archangium</taxon>
    </lineage>
</organism>
<proteinExistence type="predicted"/>
<keyword evidence="10" id="KW-0812">Transmembrane</keyword>
<dbReference type="GO" id="GO:0004674">
    <property type="term" value="F:protein serine/threonine kinase activity"/>
    <property type="evidence" value="ECO:0007669"/>
    <property type="project" value="UniProtKB-KW"/>
</dbReference>
<dbReference type="AlphaFoldDB" id="A0A084SJ57"/>
<keyword evidence="4" id="KW-0547">Nucleotide-binding</keyword>
<comment type="caution">
    <text evidence="12">The sequence shown here is derived from an EMBL/GenBank/DDBJ whole genome shotgun (WGS) entry which is preliminary data.</text>
</comment>
<evidence type="ECO:0000256" key="10">
    <source>
        <dbReference type="SAM" id="Phobius"/>
    </source>
</evidence>
<sequence>MLQELTGGGLGKLLKCQDEAGQLFVVKAPKDASPENQQFIDDEVRRFQRHQGRYVVRYFEPVLVDGRRGFAMELMDGDLTPLVRQRLPVERVLGYLFTVVQGLEEVHGSALGAFHGDLKTGNILHKDGVAKLADFGLARGGVGQTTMFGKHKGGTPGYMPPEGLASQFGDIYSLGAVAFALLVGREPQAGEHLRIHIPGAPELEQLINQMLSTQPGLRPSISQVRVRLEALRNRASARAPVRHFPPKHNSLRTPPAPHPPPAPVQPSSGSGVGIAVALAAVVGFGFLLAASKD</sequence>
<evidence type="ECO:0000256" key="9">
    <source>
        <dbReference type="SAM" id="MobiDB-lite"/>
    </source>
</evidence>
<dbReference type="PROSITE" id="PS50011">
    <property type="entry name" value="PROTEIN_KINASE_DOM"/>
    <property type="match status" value="1"/>
</dbReference>
<dbReference type="SUPFAM" id="SSF56112">
    <property type="entry name" value="Protein kinase-like (PK-like)"/>
    <property type="match status" value="1"/>
</dbReference>
<dbReference type="EC" id="2.7.11.1" evidence="1"/>
<evidence type="ECO:0000256" key="7">
    <source>
        <dbReference type="ARBA" id="ARBA00047899"/>
    </source>
</evidence>
<comment type="catalytic activity">
    <reaction evidence="8">
        <text>L-seryl-[protein] + ATP = O-phospho-L-seryl-[protein] + ADP + H(+)</text>
        <dbReference type="Rhea" id="RHEA:17989"/>
        <dbReference type="Rhea" id="RHEA-COMP:9863"/>
        <dbReference type="Rhea" id="RHEA-COMP:11604"/>
        <dbReference type="ChEBI" id="CHEBI:15378"/>
        <dbReference type="ChEBI" id="CHEBI:29999"/>
        <dbReference type="ChEBI" id="CHEBI:30616"/>
        <dbReference type="ChEBI" id="CHEBI:83421"/>
        <dbReference type="ChEBI" id="CHEBI:456216"/>
        <dbReference type="EC" id="2.7.11.1"/>
    </reaction>
</comment>
<dbReference type="Pfam" id="PF00069">
    <property type="entry name" value="Pkinase"/>
    <property type="match status" value="1"/>
</dbReference>
<keyword evidence="2" id="KW-0723">Serine/threonine-protein kinase</keyword>
<evidence type="ECO:0000256" key="6">
    <source>
        <dbReference type="ARBA" id="ARBA00022840"/>
    </source>
</evidence>
<evidence type="ECO:0000313" key="12">
    <source>
        <dbReference type="EMBL" id="KFA88492.1"/>
    </source>
</evidence>
<dbReference type="Proteomes" id="UP000028547">
    <property type="component" value="Unassembled WGS sequence"/>
</dbReference>
<reference evidence="12 13" key="1">
    <citation type="submission" date="2014-07" db="EMBL/GenBank/DDBJ databases">
        <title>Draft Genome Sequence of Gephyronic Acid Producer, Cystobacter violaceus Strain Cb vi76.</title>
        <authorList>
            <person name="Stevens D.C."/>
            <person name="Young J."/>
            <person name="Carmichael R."/>
            <person name="Tan J."/>
            <person name="Taylor R.E."/>
        </authorList>
    </citation>
    <scope>NUCLEOTIDE SEQUENCE [LARGE SCALE GENOMIC DNA]</scope>
    <source>
        <strain evidence="12 13">Cb vi76</strain>
    </source>
</reference>
<dbReference type="RefSeq" id="WP_043408771.1">
    <property type="nucleotide sequence ID" value="NZ_JPMI01000291.1"/>
</dbReference>
<dbReference type="SMART" id="SM00220">
    <property type="entry name" value="S_TKc"/>
    <property type="match status" value="1"/>
</dbReference>
<evidence type="ECO:0000256" key="5">
    <source>
        <dbReference type="ARBA" id="ARBA00022777"/>
    </source>
</evidence>